<protein>
    <recommendedName>
        <fullName evidence="3">DNA topoisomerase type IA zn finger domain-containing protein</fullName>
    </recommendedName>
</protein>
<dbReference type="Proteomes" id="UP000774130">
    <property type="component" value="Unassembled WGS sequence"/>
</dbReference>
<sequence length="63" mass="7273">MIERQGHYGTFYGCSGFPHRCLGYLASRFHLRKPSPSWVIDFLFIIIGYPCSENGSCRNIIFL</sequence>
<organism evidence="1 2">
    <name type="scientific">Enterococcus alishanensis</name>
    <dbReference type="NCBI Taxonomy" id="1303817"/>
    <lineage>
        <taxon>Bacteria</taxon>
        <taxon>Bacillati</taxon>
        <taxon>Bacillota</taxon>
        <taxon>Bacilli</taxon>
        <taxon>Lactobacillales</taxon>
        <taxon>Enterococcaceae</taxon>
        <taxon>Enterococcus</taxon>
    </lineage>
</organism>
<evidence type="ECO:0008006" key="3">
    <source>
        <dbReference type="Google" id="ProtNLM"/>
    </source>
</evidence>
<evidence type="ECO:0000313" key="2">
    <source>
        <dbReference type="Proteomes" id="UP000774130"/>
    </source>
</evidence>
<accession>A0ABS6THV4</accession>
<evidence type="ECO:0000313" key="1">
    <source>
        <dbReference type="EMBL" id="MBV7392483.1"/>
    </source>
</evidence>
<name>A0ABS6THV4_9ENTE</name>
<dbReference type="EMBL" id="JAHUZB010000014">
    <property type="protein sequence ID" value="MBV7392483.1"/>
    <property type="molecule type" value="Genomic_DNA"/>
</dbReference>
<keyword evidence="2" id="KW-1185">Reference proteome</keyword>
<reference evidence="1 2" key="1">
    <citation type="submission" date="2021-06" db="EMBL/GenBank/DDBJ databases">
        <title>Enterococcus alishanensis sp. nov., a novel lactic acid bacterium isolated from fresh coffee beans.</title>
        <authorList>
            <person name="Chen Y.-S."/>
        </authorList>
    </citation>
    <scope>NUCLEOTIDE SEQUENCE [LARGE SCALE GENOMIC DNA]</scope>
    <source>
        <strain evidence="1 2">ALS3</strain>
    </source>
</reference>
<comment type="caution">
    <text evidence="1">The sequence shown here is derived from an EMBL/GenBank/DDBJ whole genome shotgun (WGS) entry which is preliminary data.</text>
</comment>
<gene>
    <name evidence="1" type="ORF">KUA55_17670</name>
</gene>
<proteinExistence type="predicted"/>